<dbReference type="KEGG" id="pstu:UIB01_10145"/>
<feature type="transmembrane region" description="Helical" evidence="7">
    <location>
        <begin position="130"/>
        <end position="153"/>
    </location>
</feature>
<organism evidence="8 9">
    <name type="scientific">Stutzerimonas stutzeri</name>
    <name type="common">Pseudomonas stutzeri</name>
    <dbReference type="NCBI Taxonomy" id="316"/>
    <lineage>
        <taxon>Bacteria</taxon>
        <taxon>Pseudomonadati</taxon>
        <taxon>Pseudomonadota</taxon>
        <taxon>Gammaproteobacteria</taxon>
        <taxon>Pseudomonadales</taxon>
        <taxon>Pseudomonadaceae</taxon>
        <taxon>Stutzerimonas</taxon>
    </lineage>
</organism>
<keyword evidence="6 7" id="KW-0472">Membrane</keyword>
<feature type="transmembrane region" description="Helical" evidence="7">
    <location>
        <begin position="283"/>
        <end position="303"/>
    </location>
</feature>
<keyword evidence="2" id="KW-0813">Transport</keyword>
<dbReference type="Gene3D" id="1.10.3860.10">
    <property type="entry name" value="Sodium:dicarboxylate symporter"/>
    <property type="match status" value="1"/>
</dbReference>
<feature type="transmembrane region" description="Helical" evidence="7">
    <location>
        <begin position="41"/>
        <end position="65"/>
    </location>
</feature>
<gene>
    <name evidence="8" type="ORF">UIB01_10145</name>
</gene>
<dbReference type="PANTHER" id="PTHR42865">
    <property type="entry name" value="PROTON/GLUTAMATE-ASPARTATE SYMPORTER"/>
    <property type="match status" value="1"/>
</dbReference>
<dbReference type="InterPro" id="IPR001991">
    <property type="entry name" value="Na-dicarboxylate_symporter"/>
</dbReference>
<feature type="transmembrane region" description="Helical" evidence="7">
    <location>
        <begin position="212"/>
        <end position="239"/>
    </location>
</feature>
<reference evidence="8 9" key="1">
    <citation type="submission" date="2014-03" db="EMBL/GenBank/DDBJ databases">
        <title>Complete genome sequence of Pseudomonas stutzeri 19SMN4.</title>
        <authorList>
            <person name="Brunet-Galmes I."/>
            <person name="Nogales B."/>
            <person name="Busquets A."/>
            <person name="Pena A."/>
            <person name="Gomila M."/>
            <person name="Garcia-Valdes E."/>
            <person name="Lalucat J."/>
            <person name="Bennasar A."/>
            <person name="Bosch R."/>
        </authorList>
    </citation>
    <scope>NUCLEOTIDE SEQUENCE [LARGE SCALE GENOMIC DNA]</scope>
    <source>
        <strain evidence="8 9">19SMN4</strain>
    </source>
</reference>
<feature type="transmembrane region" description="Helical" evidence="7">
    <location>
        <begin position="246"/>
        <end position="263"/>
    </location>
</feature>
<feature type="transmembrane region" description="Helical" evidence="7">
    <location>
        <begin position="77"/>
        <end position="100"/>
    </location>
</feature>
<protein>
    <submittedName>
        <fullName evidence="8">Sodium:dicarboxylate symporter</fullName>
    </submittedName>
</protein>
<dbReference type="Pfam" id="PF00375">
    <property type="entry name" value="SDF"/>
    <property type="match status" value="1"/>
</dbReference>
<keyword evidence="5 7" id="KW-1133">Transmembrane helix</keyword>
<name>A0A023WS38_STUST</name>
<evidence type="ECO:0000256" key="5">
    <source>
        <dbReference type="ARBA" id="ARBA00022989"/>
    </source>
</evidence>
<accession>A0A023WS38</accession>
<feature type="transmembrane region" description="Helical" evidence="7">
    <location>
        <begin position="174"/>
        <end position="192"/>
    </location>
</feature>
<dbReference type="PRINTS" id="PR00173">
    <property type="entry name" value="EDTRNSPORT"/>
</dbReference>
<dbReference type="SUPFAM" id="SSF118215">
    <property type="entry name" value="Proton glutamate symport protein"/>
    <property type="match status" value="1"/>
</dbReference>
<keyword evidence="3" id="KW-1003">Cell membrane</keyword>
<keyword evidence="3" id="KW-0997">Cell inner membrane</keyword>
<comment type="subcellular location">
    <subcellularLocation>
        <location evidence="1">Membrane</location>
        <topology evidence="1">Multi-pass membrane protein</topology>
    </subcellularLocation>
</comment>
<dbReference type="AlphaFoldDB" id="A0A023WS38"/>
<feature type="transmembrane region" description="Helical" evidence="7">
    <location>
        <begin position="315"/>
        <end position="334"/>
    </location>
</feature>
<evidence type="ECO:0000256" key="1">
    <source>
        <dbReference type="ARBA" id="ARBA00004141"/>
    </source>
</evidence>
<dbReference type="EMBL" id="CP007509">
    <property type="protein sequence ID" value="AHY42811.1"/>
    <property type="molecule type" value="Genomic_DNA"/>
</dbReference>
<feature type="transmembrane region" description="Helical" evidence="7">
    <location>
        <begin position="340"/>
        <end position="361"/>
    </location>
</feature>
<dbReference type="PATRIC" id="fig|316.97.peg.2033"/>
<evidence type="ECO:0000256" key="7">
    <source>
        <dbReference type="SAM" id="Phobius"/>
    </source>
</evidence>
<sequence length="421" mass="44021">MLAKLYRNDTARILIAIALGLSLGILRPELAVQMKPLSDAFLGVIGHAVPLVMFVLVASAVSAFGERGQHTRCAGRVVVYFLMMAVFSLITGAGAGWLLAPGAEALPLTGSTVRPLSDLPTAVLTSLVQVISHTLILPVLLAALLFGLGLGWAGDAGEPLRRRLDTCVDWLLKALRMVLRFAPLAAFGAMAYTVGRYGPASAWPLLKFVGTVYFACVLFLVVVLGVVARLAGVGLFRLIAYIRDELCLVAFTGASVAAVPGLIEKLERAGCARRVVRLVLSTGYTFNLAGSNIYVTCAAVFLAQLAGATLDVAHVLSLLLVALLTSLGSTSAAGSAFLTLTATVAGLNLVPLEALGLLLGVERLMKCRSLTNVIGNTLASVVISAWSGALDRSALREALMPCRQAAFPGAVVGKRRGRATS</sequence>
<dbReference type="GO" id="GO:0015293">
    <property type="term" value="F:symporter activity"/>
    <property type="evidence" value="ECO:0007669"/>
    <property type="project" value="UniProtKB-KW"/>
</dbReference>
<dbReference type="Proteomes" id="UP000025238">
    <property type="component" value="Chromosome"/>
</dbReference>
<proteinExistence type="predicted"/>
<dbReference type="GO" id="GO:0005886">
    <property type="term" value="C:plasma membrane"/>
    <property type="evidence" value="ECO:0007669"/>
    <property type="project" value="UniProtKB-SubCell"/>
</dbReference>
<keyword evidence="4 7" id="KW-0812">Transmembrane</keyword>
<evidence type="ECO:0000313" key="9">
    <source>
        <dbReference type="Proteomes" id="UP000025238"/>
    </source>
</evidence>
<evidence type="ECO:0000256" key="2">
    <source>
        <dbReference type="ARBA" id="ARBA00022448"/>
    </source>
</evidence>
<dbReference type="InterPro" id="IPR036458">
    <property type="entry name" value="Na:dicarbo_symporter_sf"/>
</dbReference>
<evidence type="ECO:0000313" key="8">
    <source>
        <dbReference type="EMBL" id="AHY42811.1"/>
    </source>
</evidence>
<evidence type="ECO:0000256" key="4">
    <source>
        <dbReference type="ARBA" id="ARBA00022692"/>
    </source>
</evidence>
<dbReference type="PANTHER" id="PTHR42865:SF1">
    <property type="entry name" value="AEROBIC C4-DICARBOXYLATE TRANSPORT PROTEIN"/>
    <property type="match status" value="1"/>
</dbReference>
<evidence type="ECO:0000256" key="3">
    <source>
        <dbReference type="ARBA" id="ARBA00022519"/>
    </source>
</evidence>
<evidence type="ECO:0000256" key="6">
    <source>
        <dbReference type="ARBA" id="ARBA00023136"/>
    </source>
</evidence>